<dbReference type="EMBL" id="QJKJ01012754">
    <property type="protein sequence ID" value="RDX67961.1"/>
    <property type="molecule type" value="Genomic_DNA"/>
</dbReference>
<accession>A0A371EPH6</accession>
<dbReference type="Proteomes" id="UP000257109">
    <property type="component" value="Unassembled WGS sequence"/>
</dbReference>
<dbReference type="OrthoDB" id="775972at2759"/>
<evidence type="ECO:0000313" key="1">
    <source>
        <dbReference type="EMBL" id="RDX67961.1"/>
    </source>
</evidence>
<gene>
    <name evidence="1" type="ORF">CR513_53101</name>
</gene>
<evidence type="ECO:0000313" key="2">
    <source>
        <dbReference type="Proteomes" id="UP000257109"/>
    </source>
</evidence>
<reference evidence="1" key="1">
    <citation type="submission" date="2018-05" db="EMBL/GenBank/DDBJ databases">
        <title>Draft genome of Mucuna pruriens seed.</title>
        <authorList>
            <person name="Nnadi N.E."/>
            <person name="Vos R."/>
            <person name="Hasami M.H."/>
            <person name="Devisetty U.K."/>
            <person name="Aguiy J.C."/>
        </authorList>
    </citation>
    <scope>NUCLEOTIDE SEQUENCE [LARGE SCALE GENOMIC DNA]</scope>
    <source>
        <strain evidence="1">JCA_2017</strain>
    </source>
</reference>
<name>A0A371EPH6_MUCPR</name>
<organism evidence="1 2">
    <name type="scientific">Mucuna pruriens</name>
    <name type="common">Velvet bean</name>
    <name type="synonym">Dolichos pruriens</name>
    <dbReference type="NCBI Taxonomy" id="157652"/>
    <lineage>
        <taxon>Eukaryota</taxon>
        <taxon>Viridiplantae</taxon>
        <taxon>Streptophyta</taxon>
        <taxon>Embryophyta</taxon>
        <taxon>Tracheophyta</taxon>
        <taxon>Spermatophyta</taxon>
        <taxon>Magnoliopsida</taxon>
        <taxon>eudicotyledons</taxon>
        <taxon>Gunneridae</taxon>
        <taxon>Pentapetalae</taxon>
        <taxon>rosids</taxon>
        <taxon>fabids</taxon>
        <taxon>Fabales</taxon>
        <taxon>Fabaceae</taxon>
        <taxon>Papilionoideae</taxon>
        <taxon>50 kb inversion clade</taxon>
        <taxon>NPAAA clade</taxon>
        <taxon>indigoferoid/millettioid clade</taxon>
        <taxon>Phaseoleae</taxon>
        <taxon>Mucuna</taxon>
    </lineage>
</organism>
<feature type="non-terminal residue" evidence="1">
    <location>
        <position position="1"/>
    </location>
</feature>
<sequence>MDTSTPWFVDICNFIMASQFPPEASRLYKEKIKSDVKYYIWDDLYLWKRDNDQVIRRLQDQLSPPFLSCSGRRRPSWINLDSPKGTKLWVLLAHHFLRCPPICLGLRTMSKSRDGYEPPA</sequence>
<comment type="caution">
    <text evidence="1">The sequence shown here is derived from an EMBL/GenBank/DDBJ whole genome shotgun (WGS) entry which is preliminary data.</text>
</comment>
<proteinExistence type="predicted"/>
<dbReference type="AlphaFoldDB" id="A0A371EPH6"/>
<protein>
    <submittedName>
        <fullName evidence="1">Uncharacterized protein</fullName>
    </submittedName>
</protein>
<keyword evidence="2" id="KW-1185">Reference proteome</keyword>